<organism evidence="1 2">
    <name type="scientific">Sediminibacillus albus</name>
    <dbReference type="NCBI Taxonomy" id="407036"/>
    <lineage>
        <taxon>Bacteria</taxon>
        <taxon>Bacillati</taxon>
        <taxon>Bacillota</taxon>
        <taxon>Bacilli</taxon>
        <taxon>Bacillales</taxon>
        <taxon>Bacillaceae</taxon>
        <taxon>Sediminibacillus</taxon>
    </lineage>
</organism>
<evidence type="ECO:0000313" key="2">
    <source>
        <dbReference type="Proteomes" id="UP000198694"/>
    </source>
</evidence>
<dbReference type="EMBL" id="FNFL01000002">
    <property type="protein sequence ID" value="SDJ99781.1"/>
    <property type="molecule type" value="Genomic_DNA"/>
</dbReference>
<keyword evidence="2" id="KW-1185">Reference proteome</keyword>
<accession>A0A1G8YAK9</accession>
<name>A0A1G8YAK9_9BACI</name>
<protein>
    <submittedName>
        <fullName evidence="1">Uncharacterized protein</fullName>
    </submittedName>
</protein>
<sequence length="49" mass="6093">MTGLFTGVFLTSYIWDYELTYDELDEQWYITNNTEVDEFETEDREMYKF</sequence>
<dbReference type="RefSeq" id="WP_175559284.1">
    <property type="nucleotide sequence ID" value="NZ_FNFL01000002.1"/>
</dbReference>
<proteinExistence type="predicted"/>
<gene>
    <name evidence="1" type="ORF">SAMN05216243_1502</name>
</gene>
<dbReference type="Proteomes" id="UP000198694">
    <property type="component" value="Unassembled WGS sequence"/>
</dbReference>
<dbReference type="AlphaFoldDB" id="A0A1G8YAK9"/>
<dbReference type="STRING" id="407036.SAMN05216243_1502"/>
<reference evidence="1 2" key="1">
    <citation type="submission" date="2016-10" db="EMBL/GenBank/DDBJ databases">
        <authorList>
            <person name="de Groot N.N."/>
        </authorList>
    </citation>
    <scope>NUCLEOTIDE SEQUENCE [LARGE SCALE GENOMIC DNA]</scope>
    <source>
        <strain evidence="1 2">CGMCC 1.6502</strain>
    </source>
</reference>
<evidence type="ECO:0000313" key="1">
    <source>
        <dbReference type="EMBL" id="SDJ99781.1"/>
    </source>
</evidence>